<evidence type="ECO:0000256" key="4">
    <source>
        <dbReference type="ARBA" id="ARBA00022989"/>
    </source>
</evidence>
<name>A0A1J1GLM9_PLAGA</name>
<evidence type="ECO:0000256" key="1">
    <source>
        <dbReference type="ARBA" id="ARBA00004477"/>
    </source>
</evidence>
<dbReference type="InterPro" id="IPR009617">
    <property type="entry name" value="Seipin"/>
</dbReference>
<reference evidence="8" key="1">
    <citation type="submission" date="2015-04" db="EMBL/GenBank/DDBJ databases">
        <authorList>
            <consortium name="Pathogen Informatics"/>
        </authorList>
    </citation>
    <scope>NUCLEOTIDE SEQUENCE [LARGE SCALE GENOMIC DNA]</scope>
    <source>
        <strain evidence="8">8A</strain>
    </source>
</reference>
<protein>
    <recommendedName>
        <fullName evidence="10">Seipin domain-containing protein</fullName>
    </recommendedName>
</protein>
<evidence type="ECO:0000313" key="9">
    <source>
        <dbReference type="Proteomes" id="UP000220797"/>
    </source>
</evidence>
<feature type="transmembrane region" description="Helical" evidence="7">
    <location>
        <begin position="137"/>
        <end position="166"/>
    </location>
</feature>
<organism evidence="8 9">
    <name type="scientific">Plasmodium gallinaceum</name>
    <dbReference type="NCBI Taxonomy" id="5849"/>
    <lineage>
        <taxon>Eukaryota</taxon>
        <taxon>Sar</taxon>
        <taxon>Alveolata</taxon>
        <taxon>Apicomplexa</taxon>
        <taxon>Aconoidasida</taxon>
        <taxon>Haemosporida</taxon>
        <taxon>Plasmodiidae</taxon>
        <taxon>Plasmodium</taxon>
        <taxon>Plasmodium (Haemamoeba)</taxon>
    </lineage>
</organism>
<dbReference type="VEuPathDB" id="PlasmoDB:PGAL8A_00098700"/>
<gene>
    <name evidence="8" type="ORF">PGAL8A_00098700</name>
</gene>
<dbReference type="GO" id="GO:0006629">
    <property type="term" value="P:lipid metabolic process"/>
    <property type="evidence" value="ECO:0007669"/>
    <property type="project" value="UniProtKB-KW"/>
</dbReference>
<feature type="transmembrane region" description="Helical" evidence="7">
    <location>
        <begin position="447"/>
        <end position="477"/>
    </location>
</feature>
<feature type="transmembrane region" description="Helical" evidence="7">
    <location>
        <begin position="424"/>
        <end position="441"/>
    </location>
</feature>
<dbReference type="GO" id="GO:0005789">
    <property type="term" value="C:endoplasmic reticulum membrane"/>
    <property type="evidence" value="ECO:0007669"/>
    <property type="project" value="UniProtKB-SubCell"/>
</dbReference>
<proteinExistence type="predicted"/>
<comment type="subcellular location">
    <subcellularLocation>
        <location evidence="1">Endoplasmic reticulum membrane</location>
        <topology evidence="1">Multi-pass membrane protein</topology>
    </subcellularLocation>
</comment>
<keyword evidence="3" id="KW-0256">Endoplasmic reticulum</keyword>
<evidence type="ECO:0000256" key="2">
    <source>
        <dbReference type="ARBA" id="ARBA00022692"/>
    </source>
</evidence>
<evidence type="ECO:0000313" key="8">
    <source>
        <dbReference type="EMBL" id="CRG93281.1"/>
    </source>
</evidence>
<evidence type="ECO:0000256" key="3">
    <source>
        <dbReference type="ARBA" id="ARBA00022824"/>
    </source>
</evidence>
<dbReference type="RefSeq" id="XP_028526103.1">
    <property type="nucleotide sequence ID" value="XM_028672499.1"/>
</dbReference>
<dbReference type="EMBL" id="CVMV01000015">
    <property type="protein sequence ID" value="CRG93281.1"/>
    <property type="molecule type" value="Genomic_DNA"/>
</dbReference>
<dbReference type="AlphaFoldDB" id="A0A1J1GLM9"/>
<comment type="caution">
    <text evidence="8">The sequence shown here is derived from an EMBL/GenBank/DDBJ whole genome shotgun (WGS) entry which is preliminary data.</text>
</comment>
<keyword evidence="6 7" id="KW-0472">Membrane</keyword>
<dbReference type="Pfam" id="PF06775">
    <property type="entry name" value="Seipin"/>
    <property type="match status" value="1"/>
</dbReference>
<dbReference type="OrthoDB" id="378375at2759"/>
<evidence type="ECO:0000256" key="5">
    <source>
        <dbReference type="ARBA" id="ARBA00023098"/>
    </source>
</evidence>
<keyword evidence="9" id="KW-1185">Reference proteome</keyword>
<dbReference type="Proteomes" id="UP000220797">
    <property type="component" value="Unassembled WGS sequence"/>
</dbReference>
<evidence type="ECO:0000256" key="6">
    <source>
        <dbReference type="ARBA" id="ARBA00023136"/>
    </source>
</evidence>
<dbReference type="GO" id="GO:0140042">
    <property type="term" value="P:lipid droplet formation"/>
    <property type="evidence" value="ECO:0007669"/>
    <property type="project" value="UniProtKB-ARBA"/>
</dbReference>
<accession>A0A1J1GLM9</accession>
<evidence type="ECO:0008006" key="10">
    <source>
        <dbReference type="Google" id="ProtNLM"/>
    </source>
</evidence>
<evidence type="ECO:0000256" key="7">
    <source>
        <dbReference type="SAM" id="Phobius"/>
    </source>
</evidence>
<dbReference type="OMA" id="YMYNYPF"/>
<keyword evidence="2 7" id="KW-0812">Transmembrane</keyword>
<keyword evidence="5" id="KW-0443">Lipid metabolism</keyword>
<dbReference type="GeneID" id="39729511"/>
<keyword evidence="4 7" id="KW-1133">Transmembrane helix</keyword>
<sequence>MNNNNNNFNLKSETENGIVKSWVTDKDKQNSFINRRRKKERNRNYELKNNTIENENYSKNLKLFCKLKKKYLHIKKKNKILFETKKEKKKKKNPSHKTFFDLISESIINIINCMNRQYIQIKNFCINSIPNLKIKRLLYFLIIYILINIALFIFSIFLYLFLYYYVIPQNKYIYPIDFSLVKNPIEDYLKNKKNNKIYFMNKSEFHSMNEREEFYVKHLNSIKNEILDNIKNNHICCCPKNFLENSNFPLLNKNISYLNNEKLYVFDNKIENENLQNNILTGYIDFQNNPSNDSYYNEQFFYKFFLPFFKKKKNILKIKKGYKIDIFLNFTYINNDYNDKLDSFQVVTEIFNNSNNIILRKEKLYINNENYEFIKKLHLLFNTPFYFFNVNNNKTKEILLVNNYEYVTDFSKVHIYIHPPIQIYRAYVVILIYVNFIYYYIYKYPFLFFYIFVFILSSFLIFLNTIFFFFVMLYYFFIKRLN</sequence>